<organism evidence="2 3">
    <name type="scientific">Salicibibacter cibarius</name>
    <dbReference type="NCBI Taxonomy" id="2743000"/>
    <lineage>
        <taxon>Bacteria</taxon>
        <taxon>Bacillati</taxon>
        <taxon>Bacillota</taxon>
        <taxon>Bacilli</taxon>
        <taxon>Bacillales</taxon>
        <taxon>Bacillaceae</taxon>
        <taxon>Salicibibacter</taxon>
    </lineage>
</organism>
<evidence type="ECO:0000313" key="2">
    <source>
        <dbReference type="EMBL" id="QQK74749.1"/>
    </source>
</evidence>
<protein>
    <submittedName>
        <fullName evidence="2">DUF2269 domain-containing protein</fullName>
    </submittedName>
</protein>
<dbReference type="EMBL" id="CP054705">
    <property type="protein sequence ID" value="QQK74749.1"/>
    <property type="molecule type" value="Genomic_DNA"/>
</dbReference>
<dbReference type="Pfam" id="PF10027">
    <property type="entry name" value="DUF2269"/>
    <property type="match status" value="1"/>
</dbReference>
<accession>A0A7T7CAI4</accession>
<dbReference type="KEGG" id="scia:HUG15_03420"/>
<evidence type="ECO:0000256" key="1">
    <source>
        <dbReference type="SAM" id="Phobius"/>
    </source>
</evidence>
<feature type="transmembrane region" description="Helical" evidence="1">
    <location>
        <begin position="48"/>
        <end position="66"/>
    </location>
</feature>
<dbReference type="Proteomes" id="UP000595823">
    <property type="component" value="Chromosome"/>
</dbReference>
<gene>
    <name evidence="2" type="ORF">HUG15_03420</name>
</gene>
<reference evidence="2 3" key="1">
    <citation type="submission" date="2020-06" db="EMBL/GenBank/DDBJ databases">
        <title>Genomic analysis of Salicibibacter sp. NKC5-3.</title>
        <authorList>
            <person name="Oh Y.J."/>
        </authorList>
    </citation>
    <scope>NUCLEOTIDE SEQUENCE [LARGE SCALE GENOMIC DNA]</scope>
    <source>
        <strain evidence="2 3">NKC5-3</strain>
    </source>
</reference>
<feature type="transmembrane region" description="Helical" evidence="1">
    <location>
        <begin position="78"/>
        <end position="98"/>
    </location>
</feature>
<keyword evidence="3" id="KW-1185">Reference proteome</keyword>
<name>A0A7T7CAI4_9BACI</name>
<proteinExistence type="predicted"/>
<feature type="transmembrane region" description="Helical" evidence="1">
    <location>
        <begin position="6"/>
        <end position="27"/>
    </location>
</feature>
<keyword evidence="1" id="KW-0812">Transmembrane</keyword>
<dbReference type="RefSeq" id="WP_200127038.1">
    <property type="nucleotide sequence ID" value="NZ_CP054705.1"/>
</dbReference>
<feature type="transmembrane region" description="Helical" evidence="1">
    <location>
        <begin position="127"/>
        <end position="147"/>
    </location>
</feature>
<evidence type="ECO:0000313" key="3">
    <source>
        <dbReference type="Proteomes" id="UP000595823"/>
    </source>
</evidence>
<keyword evidence="1" id="KW-1133">Transmembrane helix</keyword>
<dbReference type="InterPro" id="IPR018729">
    <property type="entry name" value="DUF2269_transmembrane"/>
</dbReference>
<dbReference type="AlphaFoldDB" id="A0A7T7CAI4"/>
<keyword evidence="1" id="KW-0472">Membrane</keyword>
<sequence>MALYDWLVFIHIFSAIAGMGPGFAMTFMTRGARTMAELNHAFRLRHRLHRFVMIGGILLLITGIWMGALQPALFQQGWYITSLVLFLVALAFGPLVLAPRSKPVKAMLNEHKGDDIPESYYAHSRTLFFFEHVLNSLFLIIIVLMILKPF</sequence>